<sequence length="172" mass="19190">MKQKTNGCGCDENCCTFGEYQVKRLLIEFMYIDLTVCDRCMGTDTSLEDAIAEVATVMQAIGYEIEVRKILVESEQQACELDFVSSPTIRINGKDIDLVVKESLCESCGDVCGEDVDCRVWAWQGQESTTPPKAMIVDAILRHVYGAQQDSQSVVKDIPNNLKKFFAAKAKR</sequence>
<protein>
    <submittedName>
        <fullName evidence="1">Uncharacterized protein</fullName>
    </submittedName>
</protein>
<name>A0A645BF56_9ZZZZ</name>
<organism evidence="1">
    <name type="scientific">bioreactor metagenome</name>
    <dbReference type="NCBI Taxonomy" id="1076179"/>
    <lineage>
        <taxon>unclassified sequences</taxon>
        <taxon>metagenomes</taxon>
        <taxon>ecological metagenomes</taxon>
    </lineage>
</organism>
<dbReference type="InterPro" id="IPR021219">
    <property type="entry name" value="DUF2703"/>
</dbReference>
<accession>A0A645BF56</accession>
<reference evidence="1" key="1">
    <citation type="submission" date="2019-08" db="EMBL/GenBank/DDBJ databases">
        <authorList>
            <person name="Kucharzyk K."/>
            <person name="Murdoch R.W."/>
            <person name="Higgins S."/>
            <person name="Loffler F."/>
        </authorList>
    </citation>
    <scope>NUCLEOTIDE SEQUENCE</scope>
</reference>
<comment type="caution">
    <text evidence="1">The sequence shown here is derived from an EMBL/GenBank/DDBJ whole genome shotgun (WGS) entry which is preliminary data.</text>
</comment>
<dbReference type="AlphaFoldDB" id="A0A645BF56"/>
<evidence type="ECO:0000313" key="1">
    <source>
        <dbReference type="EMBL" id="MPM60344.1"/>
    </source>
</evidence>
<dbReference type="Pfam" id="PF10865">
    <property type="entry name" value="DUF2703"/>
    <property type="match status" value="1"/>
</dbReference>
<dbReference type="EMBL" id="VSSQ01017753">
    <property type="protein sequence ID" value="MPM60344.1"/>
    <property type="molecule type" value="Genomic_DNA"/>
</dbReference>
<gene>
    <name evidence="1" type="ORF">SDC9_107195</name>
</gene>
<proteinExistence type="predicted"/>